<reference evidence="1 2" key="1">
    <citation type="submission" date="2019-04" db="EMBL/GenBank/DDBJ databases">
        <authorList>
            <person name="Feng G."/>
            <person name="Zhang J."/>
            <person name="Zhu H."/>
        </authorList>
    </citation>
    <scope>NUCLEOTIDE SEQUENCE [LARGE SCALE GENOMIC DNA]</scope>
    <source>
        <strain evidence="1 2">JCM 31653</strain>
    </source>
</reference>
<comment type="caution">
    <text evidence="1">The sequence shown here is derived from an EMBL/GenBank/DDBJ whole genome shotgun (WGS) entry which is preliminary data.</text>
</comment>
<keyword evidence="2" id="KW-1185">Reference proteome</keyword>
<dbReference type="EMBL" id="SRLC01000001">
    <property type="protein sequence ID" value="TGE24085.1"/>
    <property type="molecule type" value="Genomic_DNA"/>
</dbReference>
<dbReference type="RefSeq" id="WP_135461311.1">
    <property type="nucleotide sequence ID" value="NZ_SRLC01000001.1"/>
</dbReference>
<evidence type="ECO:0000313" key="2">
    <source>
        <dbReference type="Proteomes" id="UP000297549"/>
    </source>
</evidence>
<organism evidence="1 2">
    <name type="scientific">Hymenobacter aquaticus</name>
    <dbReference type="NCBI Taxonomy" id="1867101"/>
    <lineage>
        <taxon>Bacteria</taxon>
        <taxon>Pseudomonadati</taxon>
        <taxon>Bacteroidota</taxon>
        <taxon>Cytophagia</taxon>
        <taxon>Cytophagales</taxon>
        <taxon>Hymenobacteraceae</taxon>
        <taxon>Hymenobacter</taxon>
    </lineage>
</organism>
<dbReference type="AlphaFoldDB" id="A0A4Z0Q309"/>
<dbReference type="Proteomes" id="UP000297549">
    <property type="component" value="Unassembled WGS sequence"/>
</dbReference>
<name>A0A4Z0Q309_9BACT</name>
<dbReference type="OrthoDB" id="676062at2"/>
<accession>A0A4Z0Q309</accession>
<gene>
    <name evidence="1" type="ORF">E5K00_02400</name>
</gene>
<evidence type="ECO:0000313" key="1">
    <source>
        <dbReference type="EMBL" id="TGE24085.1"/>
    </source>
</evidence>
<proteinExistence type="predicted"/>
<sequence>MNNLPDFFATYGDLHDALVAEVRLKYAPQSLTIQVTVQCMKQIDEGEWVLLDMTFEQVQEFRLPPGTSMQVLFELTAVVWGDTFVFDFMPALIPPLGIDEHRKSHFYLVCNAFDVRERSMTST</sequence>
<protein>
    <submittedName>
        <fullName evidence="1">Uncharacterized protein</fullName>
    </submittedName>
</protein>